<evidence type="ECO:0000313" key="2">
    <source>
        <dbReference type="Proteomes" id="UP000694700"/>
    </source>
</evidence>
<accession>A0A8C2ADD9</accession>
<proteinExistence type="predicted"/>
<dbReference type="AlphaFoldDB" id="A0A8C2ADD9"/>
<dbReference type="Ensembl" id="ENSCCRT00015107153.1">
    <property type="protein sequence ID" value="ENSCCRP00015103809.1"/>
    <property type="gene ID" value="ENSCCRG00015041467.1"/>
</dbReference>
<sequence>MLRKQVIYTIVKTTGTSLCNIHSPEQLKKFDYALENGSCIQEFRRPVSKNPQAQLLRGFHSSIYHSTRRLERLRGYIQQCRINPRDT</sequence>
<protein>
    <submittedName>
        <fullName evidence="1">Uncharacterized protein</fullName>
    </submittedName>
</protein>
<dbReference type="Proteomes" id="UP000694700">
    <property type="component" value="Unplaced"/>
</dbReference>
<name>A0A8C2ADD9_CYPCA</name>
<organism evidence="1 2">
    <name type="scientific">Cyprinus carpio</name>
    <name type="common">Common carp</name>
    <dbReference type="NCBI Taxonomy" id="7962"/>
    <lineage>
        <taxon>Eukaryota</taxon>
        <taxon>Metazoa</taxon>
        <taxon>Chordata</taxon>
        <taxon>Craniata</taxon>
        <taxon>Vertebrata</taxon>
        <taxon>Euteleostomi</taxon>
        <taxon>Actinopterygii</taxon>
        <taxon>Neopterygii</taxon>
        <taxon>Teleostei</taxon>
        <taxon>Ostariophysi</taxon>
        <taxon>Cypriniformes</taxon>
        <taxon>Cyprinidae</taxon>
        <taxon>Cyprininae</taxon>
        <taxon>Cyprinus</taxon>
    </lineage>
</organism>
<evidence type="ECO:0000313" key="1">
    <source>
        <dbReference type="Ensembl" id="ENSCCRP00015103809.1"/>
    </source>
</evidence>
<reference evidence="1" key="1">
    <citation type="submission" date="2025-08" db="UniProtKB">
        <authorList>
            <consortium name="Ensembl"/>
        </authorList>
    </citation>
    <scope>IDENTIFICATION</scope>
</reference>